<sequence length="89" mass="10039">HTEDKDSGDNARVRYSVDNDNFTINDQGELSAKNRLDADQFKERFFIYRFNVTATDFGNPPLSSNATVSSVTSILPFLKLELIIDVIPL</sequence>
<evidence type="ECO:0000256" key="2">
    <source>
        <dbReference type="ARBA" id="ARBA00022692"/>
    </source>
</evidence>
<keyword evidence="3" id="KW-0472">Membrane</keyword>
<evidence type="ECO:0000313" key="7">
    <source>
        <dbReference type="EMBL" id="KIH56306.1"/>
    </source>
</evidence>
<dbReference type="Proteomes" id="UP000054047">
    <property type="component" value="Unassembled WGS sequence"/>
</dbReference>
<dbReference type="InterPro" id="IPR050174">
    <property type="entry name" value="Protocadherin/Cadherin-CA"/>
</dbReference>
<dbReference type="GO" id="GO:0007156">
    <property type="term" value="P:homophilic cell adhesion via plasma membrane adhesion molecules"/>
    <property type="evidence" value="ECO:0007669"/>
    <property type="project" value="InterPro"/>
</dbReference>
<feature type="domain" description="Cadherin" evidence="6">
    <location>
        <begin position="4"/>
        <end position="68"/>
    </location>
</feature>
<dbReference type="PROSITE" id="PS50268">
    <property type="entry name" value="CADHERIN_2"/>
    <property type="match status" value="1"/>
</dbReference>
<keyword evidence="3" id="KW-1133">Transmembrane helix</keyword>
<evidence type="ECO:0000259" key="6">
    <source>
        <dbReference type="PROSITE" id="PS50268"/>
    </source>
</evidence>
<evidence type="ECO:0000256" key="5">
    <source>
        <dbReference type="PROSITE-ProRule" id="PRU00043"/>
    </source>
</evidence>
<keyword evidence="5" id="KW-0106">Calcium</keyword>
<dbReference type="InterPro" id="IPR015919">
    <property type="entry name" value="Cadherin-like_sf"/>
</dbReference>
<dbReference type="InterPro" id="IPR002126">
    <property type="entry name" value="Cadherin-like_dom"/>
</dbReference>
<proteinExistence type="predicted"/>
<dbReference type="SUPFAM" id="SSF49313">
    <property type="entry name" value="Cadherin-like"/>
    <property type="match status" value="1"/>
</dbReference>
<evidence type="ECO:0000256" key="1">
    <source>
        <dbReference type="ARBA" id="ARBA00004167"/>
    </source>
</evidence>
<gene>
    <name evidence="7" type="ORF">ANCDUO_13512</name>
</gene>
<dbReference type="Pfam" id="PF00028">
    <property type="entry name" value="Cadherin"/>
    <property type="match status" value="1"/>
</dbReference>
<evidence type="ECO:0000256" key="3">
    <source>
        <dbReference type="ARBA" id="ARBA00022989"/>
    </source>
</evidence>
<dbReference type="Gene3D" id="2.60.40.60">
    <property type="entry name" value="Cadherins"/>
    <property type="match status" value="1"/>
</dbReference>
<accession>A0A0C2GGT9</accession>
<comment type="subcellular location">
    <subcellularLocation>
        <location evidence="1">Membrane</location>
        <topology evidence="1">Single-pass membrane protein</topology>
    </subcellularLocation>
</comment>
<dbReference type="CDD" id="cd11304">
    <property type="entry name" value="Cadherin_repeat"/>
    <property type="match status" value="1"/>
</dbReference>
<organism evidence="7 8">
    <name type="scientific">Ancylostoma duodenale</name>
    <dbReference type="NCBI Taxonomy" id="51022"/>
    <lineage>
        <taxon>Eukaryota</taxon>
        <taxon>Metazoa</taxon>
        <taxon>Ecdysozoa</taxon>
        <taxon>Nematoda</taxon>
        <taxon>Chromadorea</taxon>
        <taxon>Rhabditida</taxon>
        <taxon>Rhabditina</taxon>
        <taxon>Rhabditomorpha</taxon>
        <taxon>Strongyloidea</taxon>
        <taxon>Ancylostomatidae</taxon>
        <taxon>Ancylostomatinae</taxon>
        <taxon>Ancylostoma</taxon>
    </lineage>
</organism>
<keyword evidence="2" id="KW-0812">Transmembrane</keyword>
<dbReference type="AlphaFoldDB" id="A0A0C2GGT9"/>
<evidence type="ECO:0000313" key="8">
    <source>
        <dbReference type="Proteomes" id="UP000054047"/>
    </source>
</evidence>
<dbReference type="GO" id="GO:0005509">
    <property type="term" value="F:calcium ion binding"/>
    <property type="evidence" value="ECO:0007669"/>
    <property type="project" value="UniProtKB-UniRule"/>
</dbReference>
<keyword evidence="8" id="KW-1185">Reference proteome</keyword>
<reference evidence="7 8" key="1">
    <citation type="submission" date="2013-12" db="EMBL/GenBank/DDBJ databases">
        <title>Draft genome of the parsitic nematode Ancylostoma duodenale.</title>
        <authorList>
            <person name="Mitreva M."/>
        </authorList>
    </citation>
    <scope>NUCLEOTIDE SEQUENCE [LARGE SCALE GENOMIC DNA]</scope>
    <source>
        <strain evidence="7 8">Zhejiang</strain>
    </source>
</reference>
<dbReference type="OrthoDB" id="6079678at2759"/>
<dbReference type="PANTHER" id="PTHR24028">
    <property type="entry name" value="CADHERIN-87A"/>
    <property type="match status" value="1"/>
</dbReference>
<protein>
    <recommendedName>
        <fullName evidence="6">Cadherin domain-containing protein</fullName>
    </recommendedName>
</protein>
<dbReference type="PANTHER" id="PTHR24028:SF146">
    <property type="entry name" value="CADHERIN 96CB, ISOFORM D-RELATED"/>
    <property type="match status" value="1"/>
</dbReference>
<dbReference type="EMBL" id="KN735935">
    <property type="protein sequence ID" value="KIH56306.1"/>
    <property type="molecule type" value="Genomic_DNA"/>
</dbReference>
<dbReference type="GO" id="GO:0005886">
    <property type="term" value="C:plasma membrane"/>
    <property type="evidence" value="ECO:0007669"/>
    <property type="project" value="TreeGrafter"/>
</dbReference>
<feature type="non-terminal residue" evidence="7">
    <location>
        <position position="1"/>
    </location>
</feature>
<name>A0A0C2GGT9_9BILA</name>
<keyword evidence="4" id="KW-0325">Glycoprotein</keyword>
<evidence type="ECO:0000256" key="4">
    <source>
        <dbReference type="ARBA" id="ARBA00023180"/>
    </source>
</evidence>